<evidence type="ECO:0000313" key="1">
    <source>
        <dbReference type="EMBL" id="KAK8963707.1"/>
    </source>
</evidence>
<comment type="caution">
    <text evidence="1">The sequence shown here is derived from an EMBL/GenBank/DDBJ whole genome shotgun (WGS) entry which is preliminary data.</text>
</comment>
<sequence length="138" mass="15490">MLANAQIWSKSPVEDPVKTWNKRRFEEIPRGTLEGQCARCGFEPTVLVFGISELFQPFCLQEMIVEMVLLKITGFRGCLCPILVPTVRFSRKIEADRTRDILPPSDFAGGEFSRPGIRPVLFVYSLSSSSSQVCSRSS</sequence>
<dbReference type="EMBL" id="JBBWWR010000007">
    <property type="protein sequence ID" value="KAK8963707.1"/>
    <property type="molecule type" value="Genomic_DNA"/>
</dbReference>
<evidence type="ECO:0000313" key="2">
    <source>
        <dbReference type="Proteomes" id="UP001412067"/>
    </source>
</evidence>
<accession>A0ABR2MHS6</accession>
<dbReference type="Proteomes" id="UP001412067">
    <property type="component" value="Unassembled WGS sequence"/>
</dbReference>
<name>A0ABR2MHS6_9ASPA</name>
<organism evidence="1 2">
    <name type="scientific">Platanthera guangdongensis</name>
    <dbReference type="NCBI Taxonomy" id="2320717"/>
    <lineage>
        <taxon>Eukaryota</taxon>
        <taxon>Viridiplantae</taxon>
        <taxon>Streptophyta</taxon>
        <taxon>Embryophyta</taxon>
        <taxon>Tracheophyta</taxon>
        <taxon>Spermatophyta</taxon>
        <taxon>Magnoliopsida</taxon>
        <taxon>Liliopsida</taxon>
        <taxon>Asparagales</taxon>
        <taxon>Orchidaceae</taxon>
        <taxon>Orchidoideae</taxon>
        <taxon>Orchideae</taxon>
        <taxon>Orchidinae</taxon>
        <taxon>Platanthera</taxon>
    </lineage>
</organism>
<keyword evidence="2" id="KW-1185">Reference proteome</keyword>
<protein>
    <submittedName>
        <fullName evidence="1">Uncharacterized protein</fullName>
    </submittedName>
</protein>
<gene>
    <name evidence="1" type="ORF">KSP40_PGU009710</name>
</gene>
<proteinExistence type="predicted"/>
<reference evidence="1 2" key="1">
    <citation type="journal article" date="2022" name="Nat. Plants">
        <title>Genomes of leafy and leafless Platanthera orchids illuminate the evolution of mycoheterotrophy.</title>
        <authorList>
            <person name="Li M.H."/>
            <person name="Liu K.W."/>
            <person name="Li Z."/>
            <person name="Lu H.C."/>
            <person name="Ye Q.L."/>
            <person name="Zhang D."/>
            <person name="Wang J.Y."/>
            <person name="Li Y.F."/>
            <person name="Zhong Z.M."/>
            <person name="Liu X."/>
            <person name="Yu X."/>
            <person name="Liu D.K."/>
            <person name="Tu X.D."/>
            <person name="Liu B."/>
            <person name="Hao Y."/>
            <person name="Liao X.Y."/>
            <person name="Jiang Y.T."/>
            <person name="Sun W.H."/>
            <person name="Chen J."/>
            <person name="Chen Y.Q."/>
            <person name="Ai Y."/>
            <person name="Zhai J.W."/>
            <person name="Wu S.S."/>
            <person name="Zhou Z."/>
            <person name="Hsiao Y.Y."/>
            <person name="Wu W.L."/>
            <person name="Chen Y.Y."/>
            <person name="Lin Y.F."/>
            <person name="Hsu J.L."/>
            <person name="Li C.Y."/>
            <person name="Wang Z.W."/>
            <person name="Zhao X."/>
            <person name="Zhong W.Y."/>
            <person name="Ma X.K."/>
            <person name="Ma L."/>
            <person name="Huang J."/>
            <person name="Chen G.Z."/>
            <person name="Huang M.Z."/>
            <person name="Huang L."/>
            <person name="Peng D.H."/>
            <person name="Luo Y.B."/>
            <person name="Zou S.Q."/>
            <person name="Chen S.P."/>
            <person name="Lan S."/>
            <person name="Tsai W.C."/>
            <person name="Van de Peer Y."/>
            <person name="Liu Z.J."/>
        </authorList>
    </citation>
    <scope>NUCLEOTIDE SEQUENCE [LARGE SCALE GENOMIC DNA]</scope>
    <source>
        <strain evidence="1">Lor288</strain>
    </source>
</reference>